<dbReference type="AlphaFoldDB" id="A0A8S1H8D9"/>
<comment type="caution">
    <text evidence="1">The sequence shown here is derived from an EMBL/GenBank/DDBJ whole genome shotgun (WGS) entry which is preliminary data.</text>
</comment>
<dbReference type="Gene3D" id="3.75.10.10">
    <property type="entry name" value="L-arginine/glycine Amidinotransferase, Chain A"/>
    <property type="match status" value="1"/>
</dbReference>
<dbReference type="SUPFAM" id="SSF55909">
    <property type="entry name" value="Pentein"/>
    <property type="match status" value="1"/>
</dbReference>
<organism evidence="1 2">
    <name type="scientific">Caenorhabditis auriculariae</name>
    <dbReference type="NCBI Taxonomy" id="2777116"/>
    <lineage>
        <taxon>Eukaryota</taxon>
        <taxon>Metazoa</taxon>
        <taxon>Ecdysozoa</taxon>
        <taxon>Nematoda</taxon>
        <taxon>Chromadorea</taxon>
        <taxon>Rhabditida</taxon>
        <taxon>Rhabditina</taxon>
        <taxon>Rhabditomorpha</taxon>
        <taxon>Rhabditoidea</taxon>
        <taxon>Rhabditidae</taxon>
        <taxon>Peloderinae</taxon>
        <taxon>Caenorhabditis</taxon>
    </lineage>
</organism>
<name>A0A8S1H8D9_9PELO</name>
<evidence type="ECO:0000313" key="1">
    <source>
        <dbReference type="EMBL" id="CAD6192686.1"/>
    </source>
</evidence>
<keyword evidence="2" id="KW-1185">Reference proteome</keyword>
<dbReference type="Pfam" id="PF19420">
    <property type="entry name" value="DDAH_eukar"/>
    <property type="match status" value="1"/>
</dbReference>
<dbReference type="OrthoDB" id="5912197at2759"/>
<evidence type="ECO:0000313" key="2">
    <source>
        <dbReference type="Proteomes" id="UP000835052"/>
    </source>
</evidence>
<dbReference type="GO" id="GO:0016990">
    <property type="term" value="F:arginine deiminase activity"/>
    <property type="evidence" value="ECO:0007669"/>
    <property type="project" value="TreeGrafter"/>
</dbReference>
<gene>
    <name evidence="1" type="ORF">CAUJ_LOCUS8605</name>
</gene>
<sequence length="280" mass="31888">MNSIMLGPAKRIMMCKPTHYQVKYQINPWMNVKRRADNERAQKQWLELKATIEKCGATVEVMEPEGAENLPDIVFCANAAIIRGKRAYVSHFAHRQREGEHVFYEKWLKSKGYQTFYNDNIRHEGTGDALWCSQGMNTLISGVGTRSDMRAAADIRTKMNQEGKDDFQVVCARLVDPRFYHIDVCFCPLNENLALFYPNAFDPVSQNNMKNYTTMLEVPEKDALKFACNAVVIGKNVILHEGAKETEKMLEMNGFIPHAVDMSEFLKAGGSSKCCTLRLE</sequence>
<dbReference type="EMBL" id="CAJGYM010000029">
    <property type="protein sequence ID" value="CAD6192686.1"/>
    <property type="molecule type" value="Genomic_DNA"/>
</dbReference>
<dbReference type="GO" id="GO:0019546">
    <property type="term" value="P:L-arginine deiminase pathway"/>
    <property type="evidence" value="ECO:0007669"/>
    <property type="project" value="TreeGrafter"/>
</dbReference>
<dbReference type="PANTHER" id="PTHR47271:SF2">
    <property type="entry name" value="ARGININE DEIMINASE"/>
    <property type="match status" value="1"/>
</dbReference>
<accession>A0A8S1H8D9</accession>
<reference evidence="1" key="1">
    <citation type="submission" date="2020-10" db="EMBL/GenBank/DDBJ databases">
        <authorList>
            <person name="Kikuchi T."/>
        </authorList>
    </citation>
    <scope>NUCLEOTIDE SEQUENCE</scope>
    <source>
        <strain evidence="1">NKZ352</strain>
    </source>
</reference>
<protein>
    <recommendedName>
        <fullName evidence="3">Dimethylargininase</fullName>
    </recommendedName>
</protein>
<dbReference type="PANTHER" id="PTHR47271">
    <property type="entry name" value="ARGININE DEIMINASE"/>
    <property type="match status" value="1"/>
</dbReference>
<proteinExistence type="predicted"/>
<dbReference type="Proteomes" id="UP000835052">
    <property type="component" value="Unassembled WGS sequence"/>
</dbReference>
<evidence type="ECO:0008006" key="3">
    <source>
        <dbReference type="Google" id="ProtNLM"/>
    </source>
</evidence>